<evidence type="ECO:0000256" key="6">
    <source>
        <dbReference type="ARBA" id="ARBA00022840"/>
    </source>
</evidence>
<comment type="subcellular location">
    <subcellularLocation>
        <location evidence="1">Membrane</location>
        <topology evidence="1">Multi-pass membrane protein</topology>
    </subcellularLocation>
</comment>
<feature type="transmembrane region" description="Helical" evidence="9">
    <location>
        <begin position="603"/>
        <end position="625"/>
    </location>
</feature>
<dbReference type="OrthoDB" id="66620at2759"/>
<dbReference type="PANTHER" id="PTHR48041">
    <property type="entry name" value="ABC TRANSPORTER G FAMILY MEMBER 28"/>
    <property type="match status" value="1"/>
</dbReference>
<dbReference type="AlphaFoldDB" id="A0A8S1D3J1"/>
<dbReference type="GO" id="GO:0005886">
    <property type="term" value="C:plasma membrane"/>
    <property type="evidence" value="ECO:0007669"/>
    <property type="project" value="TreeGrafter"/>
</dbReference>
<evidence type="ECO:0000256" key="3">
    <source>
        <dbReference type="ARBA" id="ARBA00022448"/>
    </source>
</evidence>
<feature type="transmembrane region" description="Helical" evidence="9">
    <location>
        <begin position="413"/>
        <end position="433"/>
    </location>
</feature>
<evidence type="ECO:0000313" key="12">
    <source>
        <dbReference type="Proteomes" id="UP000494165"/>
    </source>
</evidence>
<keyword evidence="12" id="KW-1185">Reference proteome</keyword>
<evidence type="ECO:0000256" key="5">
    <source>
        <dbReference type="ARBA" id="ARBA00022741"/>
    </source>
</evidence>
<evidence type="ECO:0000256" key="8">
    <source>
        <dbReference type="ARBA" id="ARBA00023136"/>
    </source>
</evidence>
<dbReference type="InterPro" id="IPR003439">
    <property type="entry name" value="ABC_transporter-like_ATP-bd"/>
</dbReference>
<dbReference type="Gene3D" id="3.40.50.300">
    <property type="entry name" value="P-loop containing nucleotide triphosphate hydrolases"/>
    <property type="match status" value="1"/>
</dbReference>
<accession>A0A8S1D3J1</accession>
<sequence length="633" mass="72028">MTPRLDVRNSKGQISEDDTIVEAEKFQFPKQPPVELVFSDLTYHVTDDKKNRRTILKSVSGIIKAGELTAIMGPSGAGKSTLLNNLSGYRTNGTKGVVTVNGAKRNLSMFRKQSCYIMQDNQLHDNLRVSEAMRLAANLKLPKDCENKQQIIENVLEILGLAEHTNTFTKKLSGGQKKRLSIALELINNPPVMFFDEPTSGLDSSSCYQCIKLLKDLSRGGRTIICTIHQPSARIFEMFDQLYAMAQGQCVYQGSTGQLVSWLATNGFFCLSIYNPANYIIELTSGERNQNLEKLSLAVQNGKIDVRNEGAENIDNSLYPTTVNQNLSPYGEEGTALLQPSKAPLPEMCKKPYPTSEWIQFWTMFQRTMIFTRRDRTLMYFRFAAYSVVALTVCILYNECGRDAAKVFTNVRFLFFSAIFAMYTTLTVTILSFPLEMPVLRKETFNGWYPLRPYYFAMSLTDVPFQILFCLLYTMPAYYFTGQPLEWDRFGMFYLSALLTSFVSQSLGTMVGSAMNIQNGVYVAQVLVVPLVMFTGVFLKFSAMPPVLRWISDVNFVRYGFEGMVLAVYDFDRERLPCLSQPLCRDRNPEEILNGLEMADRSFWFDMSILAAQFLLLRIAAYFLLRSRVFFRR</sequence>
<dbReference type="PROSITE" id="PS50893">
    <property type="entry name" value="ABC_TRANSPORTER_2"/>
    <property type="match status" value="1"/>
</dbReference>
<dbReference type="EMBL" id="CADEPI010000126">
    <property type="protein sequence ID" value="CAB3376237.1"/>
    <property type="molecule type" value="Genomic_DNA"/>
</dbReference>
<dbReference type="PANTHER" id="PTHR48041:SF6">
    <property type="entry name" value="PROTEIN WHITE-LIKE PROTEIN"/>
    <property type="match status" value="1"/>
</dbReference>
<dbReference type="Pfam" id="PF00005">
    <property type="entry name" value="ABC_tran"/>
    <property type="match status" value="1"/>
</dbReference>
<dbReference type="InterPro" id="IPR003593">
    <property type="entry name" value="AAA+_ATPase"/>
</dbReference>
<feature type="transmembrane region" description="Helical" evidence="9">
    <location>
        <begin position="454"/>
        <end position="479"/>
    </location>
</feature>
<dbReference type="Pfam" id="PF01061">
    <property type="entry name" value="ABC2_membrane"/>
    <property type="match status" value="1"/>
</dbReference>
<reference evidence="11 12" key="1">
    <citation type="submission" date="2020-04" db="EMBL/GenBank/DDBJ databases">
        <authorList>
            <person name="Alioto T."/>
            <person name="Alioto T."/>
            <person name="Gomez Garrido J."/>
        </authorList>
    </citation>
    <scope>NUCLEOTIDE SEQUENCE [LARGE SCALE GENOMIC DNA]</scope>
</reference>
<protein>
    <recommendedName>
        <fullName evidence="10">ABC transporter domain-containing protein</fullName>
    </recommendedName>
</protein>
<evidence type="ECO:0000256" key="1">
    <source>
        <dbReference type="ARBA" id="ARBA00004141"/>
    </source>
</evidence>
<dbReference type="InterPro" id="IPR017871">
    <property type="entry name" value="ABC_transporter-like_CS"/>
</dbReference>
<dbReference type="Proteomes" id="UP000494165">
    <property type="component" value="Unassembled WGS sequence"/>
</dbReference>
<keyword evidence="4 9" id="KW-0812">Transmembrane</keyword>
<evidence type="ECO:0000313" key="11">
    <source>
        <dbReference type="EMBL" id="CAB3376237.1"/>
    </source>
</evidence>
<keyword evidence="6" id="KW-0067">ATP-binding</keyword>
<feature type="transmembrane region" description="Helical" evidence="9">
    <location>
        <begin position="379"/>
        <end position="398"/>
    </location>
</feature>
<dbReference type="SMART" id="SM00382">
    <property type="entry name" value="AAA"/>
    <property type="match status" value="1"/>
</dbReference>
<evidence type="ECO:0000256" key="7">
    <source>
        <dbReference type="ARBA" id="ARBA00022989"/>
    </source>
</evidence>
<evidence type="ECO:0000256" key="4">
    <source>
        <dbReference type="ARBA" id="ARBA00022692"/>
    </source>
</evidence>
<dbReference type="GO" id="GO:0140359">
    <property type="term" value="F:ABC-type transporter activity"/>
    <property type="evidence" value="ECO:0007669"/>
    <property type="project" value="InterPro"/>
</dbReference>
<keyword evidence="5" id="KW-0547">Nucleotide-binding</keyword>
<keyword evidence="8 9" id="KW-0472">Membrane</keyword>
<dbReference type="FunFam" id="3.40.50.300:FF:000891">
    <property type="entry name" value="ATP-binding cassette sub-family G member"/>
    <property type="match status" value="1"/>
</dbReference>
<dbReference type="CDD" id="cd03213">
    <property type="entry name" value="ABCG_EPDR"/>
    <property type="match status" value="1"/>
</dbReference>
<feature type="transmembrane region" description="Helical" evidence="9">
    <location>
        <begin position="520"/>
        <end position="539"/>
    </location>
</feature>
<gene>
    <name evidence="11" type="ORF">CLODIP_2_CD04921</name>
</gene>
<dbReference type="PROSITE" id="PS00211">
    <property type="entry name" value="ABC_TRANSPORTER_1"/>
    <property type="match status" value="1"/>
</dbReference>
<name>A0A8S1D3J1_9INSE</name>
<dbReference type="InterPro" id="IPR013525">
    <property type="entry name" value="ABC2_TM"/>
</dbReference>
<proteinExistence type="inferred from homology"/>
<dbReference type="GO" id="GO:0016887">
    <property type="term" value="F:ATP hydrolysis activity"/>
    <property type="evidence" value="ECO:0007669"/>
    <property type="project" value="InterPro"/>
</dbReference>
<dbReference type="InterPro" id="IPR050352">
    <property type="entry name" value="ABCG_transporters"/>
</dbReference>
<keyword evidence="3" id="KW-0813">Transport</keyword>
<feature type="transmembrane region" description="Helical" evidence="9">
    <location>
        <begin position="491"/>
        <end position="508"/>
    </location>
</feature>
<evidence type="ECO:0000259" key="10">
    <source>
        <dbReference type="PROSITE" id="PS50893"/>
    </source>
</evidence>
<keyword evidence="7 9" id="KW-1133">Transmembrane helix</keyword>
<dbReference type="InterPro" id="IPR027417">
    <property type="entry name" value="P-loop_NTPase"/>
</dbReference>
<comment type="caution">
    <text evidence="11">The sequence shown here is derived from an EMBL/GenBank/DDBJ whole genome shotgun (WGS) entry which is preliminary data.</text>
</comment>
<organism evidence="11 12">
    <name type="scientific">Cloeon dipterum</name>
    <dbReference type="NCBI Taxonomy" id="197152"/>
    <lineage>
        <taxon>Eukaryota</taxon>
        <taxon>Metazoa</taxon>
        <taxon>Ecdysozoa</taxon>
        <taxon>Arthropoda</taxon>
        <taxon>Hexapoda</taxon>
        <taxon>Insecta</taxon>
        <taxon>Pterygota</taxon>
        <taxon>Palaeoptera</taxon>
        <taxon>Ephemeroptera</taxon>
        <taxon>Pisciforma</taxon>
        <taxon>Baetidae</taxon>
        <taxon>Cloeon</taxon>
    </lineage>
</organism>
<dbReference type="GO" id="GO:0005524">
    <property type="term" value="F:ATP binding"/>
    <property type="evidence" value="ECO:0007669"/>
    <property type="project" value="UniProtKB-KW"/>
</dbReference>
<feature type="domain" description="ABC transporter" evidence="10">
    <location>
        <begin position="36"/>
        <end position="272"/>
    </location>
</feature>
<dbReference type="SUPFAM" id="SSF52540">
    <property type="entry name" value="P-loop containing nucleoside triphosphate hydrolases"/>
    <property type="match status" value="1"/>
</dbReference>
<evidence type="ECO:0000256" key="9">
    <source>
        <dbReference type="SAM" id="Phobius"/>
    </source>
</evidence>
<comment type="similarity">
    <text evidence="2">Belongs to the ABC transporter superfamily. ABCG family. Eye pigment precursor importer (TC 3.A.1.204) subfamily.</text>
</comment>
<evidence type="ECO:0000256" key="2">
    <source>
        <dbReference type="ARBA" id="ARBA00005814"/>
    </source>
</evidence>